<proteinExistence type="inferred from homology"/>
<evidence type="ECO:0000313" key="8">
    <source>
        <dbReference type="EMBL" id="AGF73264.1"/>
    </source>
</evidence>
<sequence>MNENNNRLGEVIRSFGVLGVSAFGGPTAHLGYFREEFVARRRWLSERSYADIVAVAQFLPGPASSQVGMALGYHRAGWAGMLVAWVMFTLPSAAALVVFALLLGHFGVDPEAGWIRGLLAAAVAVVLHAVSGMARKLADTRLTATIAVAAGLVVLAVPSTWTHIAVILAAGVLGVLLLRGSRETDGGGEDDDPEQLDEIRPVSTRAAGVSLVAFFVLLIGLWAGAAVVGGWFLTRASAFYQTGALVFGGGHVVLPLLEQQTVAEGWMSEAEFLSGYSAAQAVPGPLFTFASYLGSIDGGPGVAGAVGGAVLGTIAIFLPSALLMTAGLHFWGRWRHSPYLRAAFTGVNAAVVGLLAAAFWDPVLTHGVTGVASLSIAALCWLGLARWALPPWSVAAFAALAGWVLW</sequence>
<keyword evidence="3" id="KW-1003">Cell membrane</keyword>
<feature type="transmembrane region" description="Helical" evidence="7">
    <location>
        <begin position="302"/>
        <end position="327"/>
    </location>
</feature>
<dbReference type="EMBL" id="CP003697">
    <property type="protein sequence ID" value="AGF73264.1"/>
    <property type="molecule type" value="Genomic_DNA"/>
</dbReference>
<dbReference type="STRING" id="1121362.A605_11320"/>
<dbReference type="NCBIfam" id="TIGR00937">
    <property type="entry name" value="2A51"/>
    <property type="match status" value="1"/>
</dbReference>
<dbReference type="PATRIC" id="fig|1121362.3.peg.2295"/>
<evidence type="ECO:0000256" key="7">
    <source>
        <dbReference type="SAM" id="Phobius"/>
    </source>
</evidence>
<name>M1MZW6_9CORY</name>
<feature type="transmembrane region" description="Helical" evidence="7">
    <location>
        <begin position="112"/>
        <end position="130"/>
    </location>
</feature>
<dbReference type="OrthoDB" id="8969999at2"/>
<evidence type="ECO:0000256" key="6">
    <source>
        <dbReference type="ARBA" id="ARBA00023136"/>
    </source>
</evidence>
<dbReference type="GO" id="GO:0005886">
    <property type="term" value="C:plasma membrane"/>
    <property type="evidence" value="ECO:0007669"/>
    <property type="project" value="UniProtKB-SubCell"/>
</dbReference>
<feature type="transmembrane region" description="Helical" evidence="7">
    <location>
        <begin position="12"/>
        <end position="33"/>
    </location>
</feature>
<keyword evidence="4 7" id="KW-0812">Transmembrane</keyword>
<feature type="transmembrane region" description="Helical" evidence="7">
    <location>
        <begin position="278"/>
        <end position="296"/>
    </location>
</feature>
<dbReference type="PIRSF" id="PIRSF004810">
    <property type="entry name" value="ChrA"/>
    <property type="match status" value="1"/>
</dbReference>
<evidence type="ECO:0000256" key="1">
    <source>
        <dbReference type="ARBA" id="ARBA00004651"/>
    </source>
</evidence>
<dbReference type="PANTHER" id="PTHR33567:SF3">
    <property type="entry name" value="CHROMATE ION TRANSPORTER (EUROFUNG)"/>
    <property type="match status" value="1"/>
</dbReference>
<comment type="subcellular location">
    <subcellularLocation>
        <location evidence="1">Cell membrane</location>
        <topology evidence="1">Multi-pass membrane protein</topology>
    </subcellularLocation>
</comment>
<evidence type="ECO:0000256" key="3">
    <source>
        <dbReference type="ARBA" id="ARBA00022475"/>
    </source>
</evidence>
<evidence type="ECO:0000256" key="4">
    <source>
        <dbReference type="ARBA" id="ARBA00022692"/>
    </source>
</evidence>
<dbReference type="Proteomes" id="UP000011723">
    <property type="component" value="Chromosome"/>
</dbReference>
<evidence type="ECO:0000256" key="5">
    <source>
        <dbReference type="ARBA" id="ARBA00022989"/>
    </source>
</evidence>
<feature type="transmembrane region" description="Helical" evidence="7">
    <location>
        <begin position="82"/>
        <end position="106"/>
    </location>
</feature>
<reference evidence="8 9" key="1">
    <citation type="journal article" date="2012" name="Stand. Genomic Sci.">
        <title>Genome sequence of the halotolerant bacterium Corynebacterium halotolerans type strain YIM 70093(T) (= DSM 44683(T)).</title>
        <authorList>
            <person name="Ruckert C."/>
            <person name="Albersmeier A."/>
            <person name="Al-Dilaimi A."/>
            <person name="Niehaus K."/>
            <person name="Szczepanowski R."/>
            <person name="Kalinowski J."/>
        </authorList>
    </citation>
    <scope>NUCLEOTIDE SEQUENCE [LARGE SCALE GENOMIC DNA]</scope>
    <source>
        <strain evidence="8">YIM 70093</strain>
    </source>
</reference>
<dbReference type="GO" id="GO:0015109">
    <property type="term" value="F:chromate transmembrane transporter activity"/>
    <property type="evidence" value="ECO:0007669"/>
    <property type="project" value="InterPro"/>
</dbReference>
<keyword evidence="9" id="KW-1185">Reference proteome</keyword>
<organism evidence="8 9">
    <name type="scientific">Corynebacterium halotolerans YIM 70093 = DSM 44683</name>
    <dbReference type="NCBI Taxonomy" id="1121362"/>
    <lineage>
        <taxon>Bacteria</taxon>
        <taxon>Bacillati</taxon>
        <taxon>Actinomycetota</taxon>
        <taxon>Actinomycetes</taxon>
        <taxon>Mycobacteriales</taxon>
        <taxon>Corynebacteriaceae</taxon>
        <taxon>Corynebacterium</taxon>
    </lineage>
</organism>
<feature type="transmembrane region" description="Helical" evidence="7">
    <location>
        <begin position="366"/>
        <end position="384"/>
    </location>
</feature>
<dbReference type="Pfam" id="PF02417">
    <property type="entry name" value="Chromate_transp"/>
    <property type="match status" value="2"/>
</dbReference>
<dbReference type="RefSeq" id="WP_015401680.1">
    <property type="nucleotide sequence ID" value="NC_020302.1"/>
</dbReference>
<evidence type="ECO:0000313" key="9">
    <source>
        <dbReference type="Proteomes" id="UP000011723"/>
    </source>
</evidence>
<evidence type="ECO:0000256" key="2">
    <source>
        <dbReference type="ARBA" id="ARBA00005262"/>
    </source>
</evidence>
<dbReference type="AlphaFoldDB" id="M1MZW6"/>
<comment type="similarity">
    <text evidence="2">Belongs to the chromate ion transporter (CHR) (TC 2.A.51) family.</text>
</comment>
<protein>
    <submittedName>
        <fullName evidence="8">Transporter</fullName>
    </submittedName>
</protein>
<dbReference type="PANTHER" id="PTHR33567">
    <property type="entry name" value="CHROMATE ION TRANSPORTER (EUROFUNG)"/>
    <property type="match status" value="1"/>
</dbReference>
<gene>
    <name evidence="8" type="ORF">A605_11320</name>
</gene>
<dbReference type="eggNOG" id="COG2059">
    <property type="taxonomic scope" value="Bacteria"/>
</dbReference>
<dbReference type="HOGENOM" id="CLU_018106_0_1_11"/>
<accession>M1MZW6</accession>
<feature type="transmembrane region" description="Helical" evidence="7">
    <location>
        <begin position="339"/>
        <end position="360"/>
    </location>
</feature>
<feature type="transmembrane region" description="Helical" evidence="7">
    <location>
        <begin position="209"/>
        <end position="232"/>
    </location>
</feature>
<keyword evidence="5 7" id="KW-1133">Transmembrane helix</keyword>
<dbReference type="InterPro" id="IPR003370">
    <property type="entry name" value="Chromate_transpt"/>
</dbReference>
<dbReference type="KEGG" id="chn:A605_11320"/>
<keyword evidence="6 7" id="KW-0472">Membrane</keyword>
<dbReference type="InterPro" id="IPR014047">
    <property type="entry name" value="Chr_Tranpt_l_chain"/>
</dbReference>
<feature type="transmembrane region" description="Helical" evidence="7">
    <location>
        <begin position="238"/>
        <end position="257"/>
    </location>
</feature>